<reference evidence="2 3" key="1">
    <citation type="submission" date="2024-01" db="EMBL/GenBank/DDBJ databases">
        <authorList>
            <person name="Alioto T."/>
            <person name="Alioto T."/>
            <person name="Gomez Garrido J."/>
        </authorList>
    </citation>
    <scope>NUCLEOTIDE SEQUENCE [LARGE SCALE GENOMIC DNA]</scope>
</reference>
<keyword evidence="1" id="KW-0472">Membrane</keyword>
<keyword evidence="1" id="KW-1133">Transmembrane helix</keyword>
<keyword evidence="3" id="KW-1185">Reference proteome</keyword>
<protein>
    <submittedName>
        <fullName evidence="2">Uncharacterized protein LOC122975443 isoform X2</fullName>
    </submittedName>
</protein>
<sequence>VGDVHSLQLLQITVNPKHVYMVDDFNGLQHIVNDLIINICANSSLGPKVFIIRLVVLLVILLLFTTAVYFIPKASRGQKSDPQENIEMDCYNLGVSRAEEEPAEEEGAQGAE</sequence>
<organism evidence="2 3">
    <name type="scientific">Scomber scombrus</name>
    <name type="common">Atlantic mackerel</name>
    <name type="synonym">Scomber vernalis</name>
    <dbReference type="NCBI Taxonomy" id="13677"/>
    <lineage>
        <taxon>Eukaryota</taxon>
        <taxon>Metazoa</taxon>
        <taxon>Chordata</taxon>
        <taxon>Craniata</taxon>
        <taxon>Vertebrata</taxon>
        <taxon>Euteleostomi</taxon>
        <taxon>Actinopterygii</taxon>
        <taxon>Neopterygii</taxon>
        <taxon>Teleostei</taxon>
        <taxon>Neoteleostei</taxon>
        <taxon>Acanthomorphata</taxon>
        <taxon>Pelagiaria</taxon>
        <taxon>Scombriformes</taxon>
        <taxon>Scombridae</taxon>
        <taxon>Scomber</taxon>
    </lineage>
</organism>
<feature type="transmembrane region" description="Helical" evidence="1">
    <location>
        <begin position="50"/>
        <end position="71"/>
    </location>
</feature>
<dbReference type="Proteomes" id="UP001314229">
    <property type="component" value="Unassembled WGS sequence"/>
</dbReference>
<gene>
    <name evidence="2" type="ORF">FSCOSCO3_A030620</name>
</gene>
<accession>A0AAV1QDU2</accession>
<evidence type="ECO:0000313" key="2">
    <source>
        <dbReference type="EMBL" id="CAK6982587.1"/>
    </source>
</evidence>
<keyword evidence="1" id="KW-0812">Transmembrane</keyword>
<name>A0AAV1QDU2_SCOSC</name>
<evidence type="ECO:0000313" key="3">
    <source>
        <dbReference type="Proteomes" id="UP001314229"/>
    </source>
</evidence>
<comment type="caution">
    <text evidence="2">The sequence shown here is derived from an EMBL/GenBank/DDBJ whole genome shotgun (WGS) entry which is preliminary data.</text>
</comment>
<proteinExistence type="predicted"/>
<evidence type="ECO:0000256" key="1">
    <source>
        <dbReference type="SAM" id="Phobius"/>
    </source>
</evidence>
<feature type="non-terminal residue" evidence="2">
    <location>
        <position position="1"/>
    </location>
</feature>
<dbReference type="EMBL" id="CAWUFR010001053">
    <property type="protein sequence ID" value="CAK6982587.1"/>
    <property type="molecule type" value="Genomic_DNA"/>
</dbReference>
<dbReference type="AlphaFoldDB" id="A0AAV1QDU2"/>